<feature type="transmembrane region" description="Helical" evidence="7">
    <location>
        <begin position="432"/>
        <end position="454"/>
    </location>
</feature>
<dbReference type="InterPro" id="IPR020846">
    <property type="entry name" value="MFS_dom"/>
</dbReference>
<dbReference type="Gene3D" id="1.20.1250.20">
    <property type="entry name" value="MFS general substrate transporter like domains"/>
    <property type="match status" value="1"/>
</dbReference>
<dbReference type="GO" id="GO:0015833">
    <property type="term" value="P:peptide transport"/>
    <property type="evidence" value="ECO:0007669"/>
    <property type="project" value="InterPro"/>
</dbReference>
<reference evidence="9 10" key="1">
    <citation type="submission" date="2016-08" db="EMBL/GenBank/DDBJ databases">
        <title>Genome sequencing of Vibrio scophthalmi strain FP3289, an isolated from Paralichthys olivaceus.</title>
        <authorList>
            <person name="Han H.-J."/>
        </authorList>
    </citation>
    <scope>NUCLEOTIDE SEQUENCE [LARGE SCALE GENOMIC DNA]</scope>
    <source>
        <strain evidence="9 10">FP3289</strain>
    </source>
</reference>
<keyword evidence="4 7" id="KW-0812">Transmembrane</keyword>
<gene>
    <name evidence="9" type="ORF">VSF3289_03507</name>
</gene>
<dbReference type="AlphaFoldDB" id="A0A1E3WF19"/>
<feature type="transmembrane region" description="Helical" evidence="7">
    <location>
        <begin position="31"/>
        <end position="54"/>
    </location>
</feature>
<dbReference type="Pfam" id="PF07690">
    <property type="entry name" value="MFS_1"/>
    <property type="match status" value="1"/>
</dbReference>
<dbReference type="InterPro" id="IPR036259">
    <property type="entry name" value="MFS_trans_sf"/>
</dbReference>
<feature type="transmembrane region" description="Helical" evidence="7">
    <location>
        <begin position="290"/>
        <end position="307"/>
    </location>
</feature>
<evidence type="ECO:0000313" key="10">
    <source>
        <dbReference type="Proteomes" id="UP000095131"/>
    </source>
</evidence>
<keyword evidence="5 7" id="KW-1133">Transmembrane helix</keyword>
<accession>A0A1E3WF19</accession>
<feature type="transmembrane region" description="Helical" evidence="7">
    <location>
        <begin position="399"/>
        <end position="420"/>
    </location>
</feature>
<dbReference type="GO" id="GO:1904680">
    <property type="term" value="F:peptide transmembrane transporter activity"/>
    <property type="evidence" value="ECO:0007669"/>
    <property type="project" value="InterPro"/>
</dbReference>
<dbReference type="InterPro" id="IPR005279">
    <property type="entry name" value="Dipep/tripep_permease"/>
</dbReference>
<evidence type="ECO:0000256" key="5">
    <source>
        <dbReference type="ARBA" id="ARBA00022989"/>
    </source>
</evidence>
<feature type="transmembrane region" description="Helical" evidence="7">
    <location>
        <begin position="143"/>
        <end position="168"/>
    </location>
</feature>
<feature type="transmembrane region" description="Helical" evidence="7">
    <location>
        <begin position="263"/>
        <end position="284"/>
    </location>
</feature>
<dbReference type="PATRIC" id="fig|45658.8.peg.3470"/>
<dbReference type="PANTHER" id="PTHR23517">
    <property type="entry name" value="RESISTANCE PROTEIN MDTM, PUTATIVE-RELATED-RELATED"/>
    <property type="match status" value="1"/>
</dbReference>
<evidence type="ECO:0000313" key="9">
    <source>
        <dbReference type="EMBL" id="ODS04376.1"/>
    </source>
</evidence>
<dbReference type="GO" id="GO:0005886">
    <property type="term" value="C:plasma membrane"/>
    <property type="evidence" value="ECO:0007669"/>
    <property type="project" value="UniProtKB-SubCell"/>
</dbReference>
<keyword evidence="3" id="KW-1003">Cell membrane</keyword>
<evidence type="ECO:0000256" key="1">
    <source>
        <dbReference type="ARBA" id="ARBA00004651"/>
    </source>
</evidence>
<dbReference type="InterPro" id="IPR011701">
    <property type="entry name" value="MFS"/>
</dbReference>
<comment type="subcellular location">
    <subcellularLocation>
        <location evidence="1">Cell membrane</location>
        <topology evidence="1">Multi-pass membrane protein</topology>
    </subcellularLocation>
</comment>
<evidence type="ECO:0000256" key="2">
    <source>
        <dbReference type="ARBA" id="ARBA00022448"/>
    </source>
</evidence>
<evidence type="ECO:0000256" key="6">
    <source>
        <dbReference type="ARBA" id="ARBA00023136"/>
    </source>
</evidence>
<dbReference type="SUPFAM" id="SSF103473">
    <property type="entry name" value="MFS general substrate transporter"/>
    <property type="match status" value="1"/>
</dbReference>
<feature type="transmembrane region" description="Helical" evidence="7">
    <location>
        <begin position="466"/>
        <end position="487"/>
    </location>
</feature>
<keyword evidence="6 7" id="KW-0472">Membrane</keyword>
<feature type="transmembrane region" description="Helical" evidence="7">
    <location>
        <begin position="102"/>
        <end position="122"/>
    </location>
</feature>
<evidence type="ECO:0000256" key="7">
    <source>
        <dbReference type="SAM" id="Phobius"/>
    </source>
</evidence>
<feature type="transmembrane region" description="Helical" evidence="7">
    <location>
        <begin position="354"/>
        <end position="379"/>
    </location>
</feature>
<feature type="transmembrane region" description="Helical" evidence="7">
    <location>
        <begin position="66"/>
        <end position="90"/>
    </location>
</feature>
<name>A0A1E3WF19_9VIBR</name>
<evidence type="ECO:0000256" key="3">
    <source>
        <dbReference type="ARBA" id="ARBA00022475"/>
    </source>
</evidence>
<dbReference type="Proteomes" id="UP000095131">
    <property type="component" value="Unassembled WGS sequence"/>
</dbReference>
<dbReference type="InterPro" id="IPR050171">
    <property type="entry name" value="MFS_Transporters"/>
</dbReference>
<comment type="caution">
    <text evidence="9">The sequence shown here is derived from an EMBL/GenBank/DDBJ whole genome shotgun (WGS) entry which is preliminary data.</text>
</comment>
<dbReference type="PANTHER" id="PTHR23517:SF15">
    <property type="entry name" value="PROTON-DEPENDENT OLIGOPEPTIDE FAMILY TRANSPORT PROTEIN"/>
    <property type="match status" value="1"/>
</dbReference>
<sequence>MNQMLMQQPATFLITTNLTQTFPYKFRTKHYLSVGFFRASMTISGIISGLNFYTQEKTMWNRLNKSMMFCQMMFGLSFYGVMVILTRFFLEDLGYSEADTMMVVGAFSSIGPLFAIAGGFIADKFLGSYRSLTISYATFSVGYLLLIFGASTTNVPMSLVGIALASYARGLMSPSYPSLYKRTFASQEDFENGYPVNYSVNNVGALLGQYLFPMFVLVIGFHGSFTLSAVMATFALVTLVVFQKPLVSVGAEIDQKPVSLPNWIAFFVLSAAMVGLVFFMFSNMDIGQNIVYAIGGAAILYFISLMFKSGKSDALKMGTILIMTVLTTCFFVYYGQMMTSMTMVTINTMRGDLFGFIPIAPEASMAMNPLWCILAGPVISYSFSKLEKRGITFSTATKIGFSFILTAIAFGILTLAVMHVGEDAIIRPETFLLIHFFQAFAEVIVGSLVVAFILSVAPKHIENFSVSLFSVAMALSGIIGAVFSTSIALEKGQKITQEIVQNVYGDYFQMLTVLAVVMVAIAFFSSFVIRKMLESARREESELVEADA</sequence>
<dbReference type="CDD" id="cd17346">
    <property type="entry name" value="MFS_DtpA_like"/>
    <property type="match status" value="1"/>
</dbReference>
<evidence type="ECO:0000259" key="8">
    <source>
        <dbReference type="PROSITE" id="PS50850"/>
    </source>
</evidence>
<feature type="transmembrane region" description="Helical" evidence="7">
    <location>
        <begin position="210"/>
        <end position="242"/>
    </location>
</feature>
<feature type="domain" description="Major facilitator superfamily (MFS) profile" evidence="8">
    <location>
        <begin position="63"/>
        <end position="533"/>
    </location>
</feature>
<protein>
    <submittedName>
        <fullName evidence="9">Dipeptide and tripeptide permease</fullName>
    </submittedName>
</protein>
<keyword evidence="2" id="KW-0813">Transport</keyword>
<feature type="transmembrane region" description="Helical" evidence="7">
    <location>
        <begin position="507"/>
        <end position="529"/>
    </location>
</feature>
<feature type="transmembrane region" description="Helical" evidence="7">
    <location>
        <begin position="314"/>
        <end position="334"/>
    </location>
</feature>
<organism evidence="9 10">
    <name type="scientific">Vibrio scophthalmi</name>
    <dbReference type="NCBI Taxonomy" id="45658"/>
    <lineage>
        <taxon>Bacteria</taxon>
        <taxon>Pseudomonadati</taxon>
        <taxon>Pseudomonadota</taxon>
        <taxon>Gammaproteobacteria</taxon>
        <taxon>Vibrionales</taxon>
        <taxon>Vibrionaceae</taxon>
        <taxon>Vibrio</taxon>
    </lineage>
</organism>
<dbReference type="PROSITE" id="PS50850">
    <property type="entry name" value="MFS"/>
    <property type="match status" value="1"/>
</dbReference>
<dbReference type="EMBL" id="MDCJ01000007">
    <property type="protein sequence ID" value="ODS04376.1"/>
    <property type="molecule type" value="Genomic_DNA"/>
</dbReference>
<proteinExistence type="predicted"/>
<evidence type="ECO:0000256" key="4">
    <source>
        <dbReference type="ARBA" id="ARBA00022692"/>
    </source>
</evidence>